<dbReference type="Pfam" id="PF00069">
    <property type="entry name" value="Pkinase"/>
    <property type="match status" value="1"/>
</dbReference>
<name>A0A8H7K3S3_BIOOC</name>
<dbReference type="SMART" id="SM00220">
    <property type="entry name" value="S_TKc"/>
    <property type="match status" value="1"/>
</dbReference>
<evidence type="ECO:0000313" key="7">
    <source>
        <dbReference type="EMBL" id="KAF9742691.1"/>
    </source>
</evidence>
<feature type="compositionally biased region" description="Polar residues" evidence="5">
    <location>
        <begin position="963"/>
        <end position="974"/>
    </location>
</feature>
<evidence type="ECO:0000256" key="2">
    <source>
        <dbReference type="ARBA" id="ARBA00022448"/>
    </source>
</evidence>
<keyword evidence="2" id="KW-0813">Transport</keyword>
<reference evidence="7" key="1">
    <citation type="submission" date="2020-10" db="EMBL/GenBank/DDBJ databases">
        <title>High-Quality Genome Resource of Clonostachys rosea strain S41 by Oxford Nanopore Long-Read Sequencing.</title>
        <authorList>
            <person name="Wang H."/>
        </authorList>
    </citation>
    <scope>NUCLEOTIDE SEQUENCE</scope>
    <source>
        <strain evidence="7">S41</strain>
    </source>
</reference>
<dbReference type="PANTHER" id="PTHR24348">
    <property type="entry name" value="SERINE/THREONINE-PROTEIN KINASE UNC-51-RELATED"/>
    <property type="match status" value="1"/>
</dbReference>
<dbReference type="GO" id="GO:0034045">
    <property type="term" value="C:phagophore assembly site membrane"/>
    <property type="evidence" value="ECO:0007669"/>
    <property type="project" value="UniProtKB-SubCell"/>
</dbReference>
<feature type="region of interest" description="Disordered" evidence="5">
    <location>
        <begin position="443"/>
        <end position="538"/>
    </location>
</feature>
<accession>A0A8H7K3S3</accession>
<feature type="compositionally biased region" description="Low complexity" evidence="5">
    <location>
        <begin position="933"/>
        <end position="942"/>
    </location>
</feature>
<dbReference type="InterPro" id="IPR000719">
    <property type="entry name" value="Prot_kinase_dom"/>
</dbReference>
<proteinExistence type="predicted"/>
<feature type="compositionally biased region" description="Polar residues" evidence="5">
    <location>
        <begin position="242"/>
        <end position="256"/>
    </location>
</feature>
<feature type="compositionally biased region" description="Basic and acidic residues" evidence="5">
    <location>
        <begin position="576"/>
        <end position="592"/>
    </location>
</feature>
<dbReference type="AlphaFoldDB" id="A0A8H7K3S3"/>
<dbReference type="InterPro" id="IPR008942">
    <property type="entry name" value="ENTH_VHS"/>
</dbReference>
<dbReference type="Proteomes" id="UP000616885">
    <property type="component" value="Unassembled WGS sequence"/>
</dbReference>
<feature type="region of interest" description="Disordered" evidence="5">
    <location>
        <begin position="189"/>
        <end position="287"/>
    </location>
</feature>
<evidence type="ECO:0000313" key="8">
    <source>
        <dbReference type="Proteomes" id="UP000616885"/>
    </source>
</evidence>
<dbReference type="PROSITE" id="PS00108">
    <property type="entry name" value="PROTEIN_KINASE_ST"/>
    <property type="match status" value="1"/>
</dbReference>
<feature type="compositionally biased region" description="Basic and acidic residues" evidence="5">
    <location>
        <begin position="472"/>
        <end position="487"/>
    </location>
</feature>
<sequence>MDVYSSMGFGLSQTQLSESLGVECVHKAIDGGGRLDIGLAQLISETTCNSEIQAQRVFNALLSYLSPRAPDPYAIGHSDHVLILKALQVLDHALHNGSSYFEALVRQQRDTVLSRLRMYEASGDDSLRDMRLEAGAVRRLISDDGQQLDFERKHSHTTRWSARINRGVPAVPRPSLISTSLGGDGIDDASVSDTFDLSGKATPQAPTGHVGTAQPNNPRPSSAPTWSPPLHSPFASRGYTGKPTNIASSDGFSSYDLQAPPTTAGYPPKRRPLPRRTSSTEGLRDGQPIKTSYIDEMSHAEEYLEEELISGAWKSELSLLGDEVVEYIEFVQDQCQDHPGVFLDFIRAIKSDDPSHSRLQTIIPQIDHILADFPDLRLGFKQVLARKSSKNGRRRGSPSPERPGAAYQEASHETATETDQPPPPKLVGGRIYSQYDPMRYRPPNYGLLSSYQSPPETPAYPPLVVNRRRNPRHELGDGNRGSFDRDSSPSPPPGYVNPRLVVKRRRRPRPENTGEDLKEFDANLSGSTLASLPPNIEQLGDRLPQSQLVDIEAQRQPSPLHVNPIVHENSFNPPQTRRESHAESEKKGETSVKRRQRFVSDLVRDSWMETTFPEDDVVCHVSFESNPNSRQRRVRKENRWRRCRKLGVGTYGTVWLEESQDLRPLVKLRAVKEISKGLNECRNIDYNRELEAIAKFSHPNYVHCFVKSLGWYENENSIFITMEYHEKGDLQRYLTKRFPETEARTITSQLLEALCYMHDNGFAHRDLKPGNILVMETSPIWWVKVCDFGISKRAQEESTALRTTAIGTKYYQAPEVCGMYSPDTISEEVHEEADDTVYGVSVDIWALGAITYYLVTKQHAFGSLQALGKYATKRQSFPIQPLGEAGASDSCKDLVRQMLAASPGSRPTASQALKHPWVEEKFISSPSEDDTTDSPWSSPFSDNINPVTRNSWPTPLSEDADSVPSNTWPTTLEK</sequence>
<feature type="compositionally biased region" description="Polar residues" evidence="5">
    <location>
        <begin position="213"/>
        <end position="225"/>
    </location>
</feature>
<feature type="region of interest" description="Disordered" evidence="5">
    <location>
        <begin position="556"/>
        <end position="593"/>
    </location>
</feature>
<dbReference type="SUPFAM" id="SSF56112">
    <property type="entry name" value="Protein kinase-like (PK-like)"/>
    <property type="match status" value="1"/>
</dbReference>
<feature type="region of interest" description="Disordered" evidence="5">
    <location>
        <begin position="923"/>
        <end position="974"/>
    </location>
</feature>
<dbReference type="GO" id="GO:0005524">
    <property type="term" value="F:ATP binding"/>
    <property type="evidence" value="ECO:0007669"/>
    <property type="project" value="InterPro"/>
</dbReference>
<dbReference type="EMBL" id="JADCTT010000020">
    <property type="protein sequence ID" value="KAF9742691.1"/>
    <property type="molecule type" value="Genomic_DNA"/>
</dbReference>
<evidence type="ECO:0000256" key="1">
    <source>
        <dbReference type="ARBA" id="ARBA00004623"/>
    </source>
</evidence>
<evidence type="ECO:0000256" key="5">
    <source>
        <dbReference type="SAM" id="MobiDB-lite"/>
    </source>
</evidence>
<evidence type="ECO:0000256" key="3">
    <source>
        <dbReference type="ARBA" id="ARBA00023006"/>
    </source>
</evidence>
<organism evidence="7 8">
    <name type="scientific">Bionectria ochroleuca</name>
    <name type="common">Gliocladium roseum</name>
    <dbReference type="NCBI Taxonomy" id="29856"/>
    <lineage>
        <taxon>Eukaryota</taxon>
        <taxon>Fungi</taxon>
        <taxon>Dikarya</taxon>
        <taxon>Ascomycota</taxon>
        <taxon>Pezizomycotina</taxon>
        <taxon>Sordariomycetes</taxon>
        <taxon>Hypocreomycetidae</taxon>
        <taxon>Hypocreales</taxon>
        <taxon>Bionectriaceae</taxon>
        <taxon>Clonostachys</taxon>
    </lineage>
</organism>
<evidence type="ECO:0000259" key="6">
    <source>
        <dbReference type="PROSITE" id="PS50011"/>
    </source>
</evidence>
<evidence type="ECO:0000256" key="4">
    <source>
        <dbReference type="ARBA" id="ARBA00030237"/>
    </source>
</evidence>
<dbReference type="Gene3D" id="1.25.40.90">
    <property type="match status" value="1"/>
</dbReference>
<feature type="compositionally biased region" description="Polar residues" evidence="5">
    <location>
        <begin position="943"/>
        <end position="954"/>
    </location>
</feature>
<feature type="domain" description="Protein kinase" evidence="6">
    <location>
        <begin position="640"/>
        <end position="918"/>
    </location>
</feature>
<dbReference type="InterPro" id="IPR045269">
    <property type="entry name" value="Atg1-like"/>
</dbReference>
<feature type="region of interest" description="Disordered" evidence="5">
    <location>
        <begin position="387"/>
        <end position="430"/>
    </location>
</feature>
<feature type="compositionally biased region" description="Basic residues" evidence="5">
    <location>
        <begin position="387"/>
        <end position="396"/>
    </location>
</feature>
<protein>
    <recommendedName>
        <fullName evidence="4">Autophagy-related protein 1</fullName>
    </recommendedName>
</protein>
<dbReference type="GO" id="GO:0006914">
    <property type="term" value="P:autophagy"/>
    <property type="evidence" value="ECO:0007669"/>
    <property type="project" value="UniProtKB-KW"/>
</dbReference>
<gene>
    <name evidence="7" type="ORF">IM811_009344</name>
</gene>
<keyword evidence="3" id="KW-0072">Autophagy</keyword>
<comment type="subcellular location">
    <subcellularLocation>
        <location evidence="1">Preautophagosomal structure membrane</location>
        <topology evidence="1">Peripheral membrane protein</topology>
    </subcellularLocation>
</comment>
<comment type="caution">
    <text evidence="7">The sequence shown here is derived from an EMBL/GenBank/DDBJ whole genome shotgun (WGS) entry which is preliminary data.</text>
</comment>
<dbReference type="Gene3D" id="1.10.510.10">
    <property type="entry name" value="Transferase(Phosphotransferase) domain 1"/>
    <property type="match status" value="1"/>
</dbReference>
<feature type="compositionally biased region" description="Basic and acidic residues" evidence="5">
    <location>
        <begin position="509"/>
        <end position="521"/>
    </location>
</feature>
<dbReference type="InterPro" id="IPR011009">
    <property type="entry name" value="Kinase-like_dom_sf"/>
</dbReference>
<dbReference type="GO" id="GO:0004674">
    <property type="term" value="F:protein serine/threonine kinase activity"/>
    <property type="evidence" value="ECO:0007669"/>
    <property type="project" value="InterPro"/>
</dbReference>
<dbReference type="InterPro" id="IPR008271">
    <property type="entry name" value="Ser/Thr_kinase_AS"/>
</dbReference>
<dbReference type="PROSITE" id="PS50011">
    <property type="entry name" value="PROTEIN_KINASE_DOM"/>
    <property type="match status" value="1"/>
</dbReference>
<dbReference type="GO" id="GO:0010506">
    <property type="term" value="P:regulation of autophagy"/>
    <property type="evidence" value="ECO:0007669"/>
    <property type="project" value="InterPro"/>
</dbReference>